<dbReference type="InterPro" id="IPR016190">
    <property type="entry name" value="Transl_init_fac_IF2/IF5_Zn-bd"/>
</dbReference>
<dbReference type="EMBL" id="KC513622">
    <property type="protein sequence ID" value="AGE96549.1"/>
    <property type="molecule type" value="Genomic_DNA"/>
</dbReference>
<dbReference type="VEuPathDB" id="MicrosporidiaDB:AEWQ_060140"/>
<evidence type="ECO:0000259" key="4">
    <source>
        <dbReference type="SMART" id="SM00653"/>
    </source>
</evidence>
<dbReference type="SMART" id="SM00653">
    <property type="entry name" value="eIF2B_5"/>
    <property type="match status" value="1"/>
</dbReference>
<dbReference type="GO" id="GO:0003743">
    <property type="term" value="F:translation initiation factor activity"/>
    <property type="evidence" value="ECO:0007669"/>
    <property type="project" value="UniProtKB-KW"/>
</dbReference>
<reference evidence="5" key="1">
    <citation type="journal article" date="2013" name="Eukaryot. Cell">
        <title>Extremely Reduced Levels of Heterozygosity in the Vertebrate Pathogen Encephalitozoon cuniculi.</title>
        <authorList>
            <person name="Selman M."/>
            <person name="Sak B."/>
            <person name="Kvac M."/>
            <person name="Farinelli L."/>
            <person name="Weiss L.M."/>
            <person name="Corradi N."/>
        </authorList>
    </citation>
    <scope>NUCLEOTIDE SEQUENCE</scope>
</reference>
<keyword evidence="2 5" id="KW-0396">Initiation factor</keyword>
<evidence type="ECO:0000256" key="2">
    <source>
        <dbReference type="ARBA" id="ARBA00022540"/>
    </source>
</evidence>
<dbReference type="VEuPathDB" id="MicrosporidiaDB:M970_060150"/>
<protein>
    <submittedName>
        <fullName evidence="5">Translation initiation factor if2 beta subunit</fullName>
    </submittedName>
</protein>
<feature type="domain" description="Translation initiation factor IF2/IF5" evidence="4">
    <location>
        <begin position="97"/>
        <end position="204"/>
    </location>
</feature>
<keyword evidence="3" id="KW-0648">Protein biosynthesis</keyword>
<dbReference type="VEuPathDB" id="MicrosporidiaDB:ECU06_0210"/>
<name>M1JM04_ENCCN</name>
<dbReference type="VEuPathDB" id="MicrosporidiaDB:AEWR_060150"/>
<evidence type="ECO:0000313" key="5">
    <source>
        <dbReference type="EMBL" id="AGE96549.1"/>
    </source>
</evidence>
<dbReference type="InterPro" id="IPR002735">
    <property type="entry name" value="Transl_init_fac_IF2/IF5_dom"/>
</dbReference>
<dbReference type="VEuPathDB" id="MicrosporidiaDB:AEWD_060150"/>
<gene>
    <name evidence="5" type="ORF">ECU06_0210</name>
</gene>
<comment type="similarity">
    <text evidence="1">Belongs to the eIF-2-beta/eIF-5 family.</text>
</comment>
<dbReference type="InterPro" id="IPR045196">
    <property type="entry name" value="IF2/IF5"/>
</dbReference>
<organism evidence="5">
    <name type="scientific">Encephalitozoon cuniculi</name>
    <name type="common">Microsporidian parasite</name>
    <dbReference type="NCBI Taxonomy" id="6035"/>
    <lineage>
        <taxon>Eukaryota</taxon>
        <taxon>Fungi</taxon>
        <taxon>Fungi incertae sedis</taxon>
        <taxon>Microsporidia</taxon>
        <taxon>Unikaryonidae</taxon>
        <taxon>Encephalitozoon</taxon>
    </lineage>
</organism>
<dbReference type="Pfam" id="PF01873">
    <property type="entry name" value="eIF-5_eIF-2B"/>
    <property type="match status" value="1"/>
</dbReference>
<dbReference type="GO" id="GO:0031369">
    <property type="term" value="F:translation initiation factor binding"/>
    <property type="evidence" value="ECO:0007669"/>
    <property type="project" value="TreeGrafter"/>
</dbReference>
<evidence type="ECO:0000256" key="1">
    <source>
        <dbReference type="ARBA" id="ARBA00010397"/>
    </source>
</evidence>
<dbReference type="Gene3D" id="3.30.30.170">
    <property type="match status" value="1"/>
</dbReference>
<evidence type="ECO:0000256" key="3">
    <source>
        <dbReference type="ARBA" id="ARBA00022917"/>
    </source>
</evidence>
<dbReference type="GO" id="GO:0001731">
    <property type="term" value="P:formation of translation preinitiation complex"/>
    <property type="evidence" value="ECO:0007669"/>
    <property type="project" value="TreeGrafter"/>
</dbReference>
<dbReference type="GO" id="GO:0003729">
    <property type="term" value="F:mRNA binding"/>
    <property type="evidence" value="ECO:0007669"/>
    <property type="project" value="TreeGrafter"/>
</dbReference>
<proteinExistence type="inferred from homology"/>
<dbReference type="AlphaFoldDB" id="M1JM04"/>
<dbReference type="PANTHER" id="PTHR23001:SF3">
    <property type="entry name" value="EUKARYOTIC TRANSLATION INITIATION FACTOR 2 SUBUNIT 2"/>
    <property type="match status" value="1"/>
</dbReference>
<sequence length="228" mass="25950">MLRHLYLNEAFERKYFIQFPTRPKGMSSESSSDLEELDVNLKEFARKRQSRLGIVRTGQHQSGPVSHVGDIPNELEYDTLLRCAMMVLKKGKDLGESTRIKLPLDVKREARKTSINIAEISRILNRSADHLVSFLCNELMTTGSINKDGKLLLKGMFIRSEIQEVLRRYIEHFVVCKICESVEDTDIVRDKRLYFLKCSKCGGARCVGNAVEGITTKGKAKPQLRGML</sequence>
<dbReference type="SUPFAM" id="SSF75689">
    <property type="entry name" value="Zinc-binding domain of translation initiation factor 2 beta"/>
    <property type="match status" value="1"/>
</dbReference>
<dbReference type="PANTHER" id="PTHR23001">
    <property type="entry name" value="EUKARYOTIC TRANSLATION INITIATION FACTOR"/>
    <property type="match status" value="1"/>
</dbReference>
<accession>M1JM04</accession>
<dbReference type="OMA" id="MHILKSN"/>
<dbReference type="SUPFAM" id="SSF100966">
    <property type="entry name" value="Translation initiation factor 2 beta, aIF2beta, N-terminal domain"/>
    <property type="match status" value="1"/>
</dbReference>
<dbReference type="GO" id="GO:0005850">
    <property type="term" value="C:eukaryotic translation initiation factor 2 complex"/>
    <property type="evidence" value="ECO:0007669"/>
    <property type="project" value="TreeGrafter"/>
</dbReference>
<dbReference type="InterPro" id="IPR016189">
    <property type="entry name" value="Transl_init_fac_IF2/IF5_N"/>
</dbReference>